<organism evidence="1 2">
    <name type="scientific">Romanomermis culicivorax</name>
    <name type="common">Nematode worm</name>
    <dbReference type="NCBI Taxonomy" id="13658"/>
    <lineage>
        <taxon>Eukaryota</taxon>
        <taxon>Metazoa</taxon>
        <taxon>Ecdysozoa</taxon>
        <taxon>Nematoda</taxon>
        <taxon>Enoplea</taxon>
        <taxon>Dorylaimia</taxon>
        <taxon>Mermithida</taxon>
        <taxon>Mermithoidea</taxon>
        <taxon>Mermithidae</taxon>
        <taxon>Romanomermis</taxon>
    </lineage>
</organism>
<dbReference type="Proteomes" id="UP000887565">
    <property type="component" value="Unplaced"/>
</dbReference>
<protein>
    <submittedName>
        <fullName evidence="2">Uncharacterized protein</fullName>
    </submittedName>
</protein>
<evidence type="ECO:0000313" key="1">
    <source>
        <dbReference type="Proteomes" id="UP000887565"/>
    </source>
</evidence>
<keyword evidence="1" id="KW-1185">Reference proteome</keyword>
<evidence type="ECO:0000313" key="2">
    <source>
        <dbReference type="WBParaSite" id="nRc.2.0.1.t34766-RA"/>
    </source>
</evidence>
<name>A0A915K7U3_ROMCU</name>
<proteinExistence type="predicted"/>
<sequence>MSKRPFVGDQMVEKIYFSEFVMGKSIFVKHMQFDVYDVVKYKGHAFVKLLIMQHQMAAKIADISMNVEYIFSFIIGALEINWALSYQLNILPIFKLHATDIHGLIIQ</sequence>
<dbReference type="AlphaFoldDB" id="A0A915K7U3"/>
<dbReference type="WBParaSite" id="nRc.2.0.1.t34766-RA">
    <property type="protein sequence ID" value="nRc.2.0.1.t34766-RA"/>
    <property type="gene ID" value="nRc.2.0.1.g34766"/>
</dbReference>
<reference evidence="2" key="1">
    <citation type="submission" date="2022-11" db="UniProtKB">
        <authorList>
            <consortium name="WormBaseParasite"/>
        </authorList>
    </citation>
    <scope>IDENTIFICATION</scope>
</reference>
<accession>A0A915K7U3</accession>